<feature type="non-terminal residue" evidence="2">
    <location>
        <position position="248"/>
    </location>
</feature>
<accession>A0A3E2HHV0</accession>
<feature type="transmembrane region" description="Helical" evidence="1">
    <location>
        <begin position="103"/>
        <end position="122"/>
    </location>
</feature>
<dbReference type="Proteomes" id="UP000258309">
    <property type="component" value="Unassembled WGS sequence"/>
</dbReference>
<organism evidence="2 3">
    <name type="scientific">Scytalidium lignicola</name>
    <name type="common">Hyphomycete</name>
    <dbReference type="NCBI Taxonomy" id="5539"/>
    <lineage>
        <taxon>Eukaryota</taxon>
        <taxon>Fungi</taxon>
        <taxon>Dikarya</taxon>
        <taxon>Ascomycota</taxon>
        <taxon>Pezizomycotina</taxon>
        <taxon>Leotiomycetes</taxon>
        <taxon>Leotiomycetes incertae sedis</taxon>
        <taxon>Scytalidium</taxon>
    </lineage>
</organism>
<keyword evidence="1" id="KW-0472">Membrane</keyword>
<gene>
    <name evidence="2" type="ORF">B7463_g3358</name>
</gene>
<proteinExistence type="predicted"/>
<keyword evidence="1" id="KW-0812">Transmembrane</keyword>
<name>A0A3E2HHV0_SCYLI</name>
<evidence type="ECO:0000313" key="3">
    <source>
        <dbReference type="Proteomes" id="UP000258309"/>
    </source>
</evidence>
<dbReference type="OrthoDB" id="5242705at2759"/>
<keyword evidence="1" id="KW-1133">Transmembrane helix</keyword>
<protein>
    <submittedName>
        <fullName evidence="2">Uncharacterized protein</fullName>
    </submittedName>
</protein>
<reference evidence="2 3" key="1">
    <citation type="submission" date="2018-05" db="EMBL/GenBank/DDBJ databases">
        <title>Draft genome sequence of Scytalidium lignicola DSM 105466, a ubiquitous saprotrophic fungus.</title>
        <authorList>
            <person name="Buettner E."/>
            <person name="Gebauer A.M."/>
            <person name="Hofrichter M."/>
            <person name="Liers C."/>
            <person name="Kellner H."/>
        </authorList>
    </citation>
    <scope>NUCLEOTIDE SEQUENCE [LARGE SCALE GENOMIC DNA]</scope>
    <source>
        <strain evidence="2 3">DSM 105466</strain>
    </source>
</reference>
<dbReference type="STRING" id="5539.A0A3E2HHV0"/>
<dbReference type="AlphaFoldDB" id="A0A3E2HHV0"/>
<keyword evidence="3" id="KW-1185">Reference proteome</keyword>
<dbReference type="PANTHER" id="PTHR11439:SF470">
    <property type="entry name" value="CYSTEINE-RICH RLK (RECEPTOR-LIKE PROTEIN KINASE) 8"/>
    <property type="match status" value="1"/>
</dbReference>
<feature type="transmembrane region" description="Helical" evidence="1">
    <location>
        <begin position="74"/>
        <end position="97"/>
    </location>
</feature>
<evidence type="ECO:0000256" key="1">
    <source>
        <dbReference type="SAM" id="Phobius"/>
    </source>
</evidence>
<sequence length="248" mass="27356">MQTRLDLAFTTSRLLQFLQNPSVQHLKVVKHIYRYLIHTHNYGITFGGDLNYHGYSDADYGGCIETRRSTIGYVFFLAGGPISWRCYSVLGSIRLLLQASKSAFIILGTFIMITSLAIGLFMQQSIRKFACEQHLLDVNASLPVVNYFDGMYTRTGAGLYDFGFGMEGSMINGLTDLQDNSSAVLVFCLTGNCTFQAYVGITHSSIGLCSSCIDPSSAIKTDFRSATAPDNFIMECRFLASVCPQVSV</sequence>
<comment type="caution">
    <text evidence="2">The sequence shown here is derived from an EMBL/GenBank/DDBJ whole genome shotgun (WGS) entry which is preliminary data.</text>
</comment>
<evidence type="ECO:0000313" key="2">
    <source>
        <dbReference type="EMBL" id="RFU33004.1"/>
    </source>
</evidence>
<dbReference type="PANTHER" id="PTHR11439">
    <property type="entry name" value="GAG-POL-RELATED RETROTRANSPOSON"/>
    <property type="match status" value="1"/>
</dbReference>
<dbReference type="CDD" id="cd09272">
    <property type="entry name" value="RNase_HI_RT_Ty1"/>
    <property type="match status" value="1"/>
</dbReference>
<feature type="non-terminal residue" evidence="2">
    <location>
        <position position="1"/>
    </location>
</feature>
<dbReference type="EMBL" id="NCSJ02000043">
    <property type="protein sequence ID" value="RFU33004.1"/>
    <property type="molecule type" value="Genomic_DNA"/>
</dbReference>